<evidence type="ECO:0000256" key="1">
    <source>
        <dbReference type="ARBA" id="ARBA00009005"/>
    </source>
</evidence>
<feature type="region of interest" description="Disordered" evidence="2">
    <location>
        <begin position="570"/>
        <end position="591"/>
    </location>
</feature>
<dbReference type="PANTHER" id="PTHR48104">
    <property type="entry name" value="METACASPASE-4"/>
    <property type="match status" value="1"/>
</dbReference>
<dbReference type="EMBL" id="JARKIF010000029">
    <property type="protein sequence ID" value="KAJ7613165.1"/>
    <property type="molecule type" value="Genomic_DNA"/>
</dbReference>
<feature type="compositionally biased region" description="Basic and acidic residues" evidence="2">
    <location>
        <begin position="485"/>
        <end position="503"/>
    </location>
</feature>
<comment type="similarity">
    <text evidence="1">Belongs to the peptidase C14B family.</text>
</comment>
<dbReference type="GO" id="GO:0006508">
    <property type="term" value="P:proteolysis"/>
    <property type="evidence" value="ECO:0007669"/>
    <property type="project" value="InterPro"/>
</dbReference>
<feature type="compositionally biased region" description="Basic and acidic residues" evidence="2">
    <location>
        <begin position="515"/>
        <end position="526"/>
    </location>
</feature>
<dbReference type="Pfam" id="PF00656">
    <property type="entry name" value="Peptidase_C14"/>
    <property type="match status" value="1"/>
</dbReference>
<evidence type="ECO:0000313" key="4">
    <source>
        <dbReference type="EMBL" id="KAJ7613165.1"/>
    </source>
</evidence>
<evidence type="ECO:0000259" key="3">
    <source>
        <dbReference type="Pfam" id="PF00656"/>
    </source>
</evidence>
<dbReference type="Proteomes" id="UP001221142">
    <property type="component" value="Unassembled WGS sequence"/>
</dbReference>
<feature type="region of interest" description="Disordered" evidence="2">
    <location>
        <begin position="457"/>
        <end position="538"/>
    </location>
</feature>
<dbReference type="GO" id="GO:0004197">
    <property type="term" value="F:cysteine-type endopeptidase activity"/>
    <property type="evidence" value="ECO:0007669"/>
    <property type="project" value="InterPro"/>
</dbReference>
<feature type="region of interest" description="Disordered" evidence="2">
    <location>
        <begin position="837"/>
        <end position="897"/>
    </location>
</feature>
<comment type="caution">
    <text evidence="4">The sequence shown here is derived from an EMBL/GenBank/DDBJ whole genome shotgun (WGS) entry which is preliminary data.</text>
</comment>
<proteinExistence type="inferred from homology"/>
<name>A0AAD7FD79_9AGAR</name>
<dbReference type="PANTHER" id="PTHR48104:SF30">
    <property type="entry name" value="METACASPASE-1"/>
    <property type="match status" value="1"/>
</dbReference>
<feature type="region of interest" description="Disordered" evidence="2">
    <location>
        <begin position="391"/>
        <end position="441"/>
    </location>
</feature>
<evidence type="ECO:0000256" key="2">
    <source>
        <dbReference type="SAM" id="MobiDB-lite"/>
    </source>
</evidence>
<feature type="domain" description="Peptidase C14 caspase" evidence="3">
    <location>
        <begin position="667"/>
        <end position="1000"/>
    </location>
</feature>
<protein>
    <submittedName>
        <fullName evidence="4">Caspase domain-containing protein</fullName>
    </submittedName>
</protein>
<evidence type="ECO:0000313" key="5">
    <source>
        <dbReference type="Proteomes" id="UP001221142"/>
    </source>
</evidence>
<gene>
    <name evidence="4" type="ORF">FB45DRAFT_1009141</name>
</gene>
<dbReference type="GO" id="GO:0005737">
    <property type="term" value="C:cytoplasm"/>
    <property type="evidence" value="ECO:0007669"/>
    <property type="project" value="TreeGrafter"/>
</dbReference>
<dbReference type="AlphaFoldDB" id="A0AAD7FD79"/>
<accession>A0AAD7FD79</accession>
<keyword evidence="5" id="KW-1185">Reference proteome</keyword>
<dbReference type="InterPro" id="IPR011600">
    <property type="entry name" value="Pept_C14_caspase"/>
</dbReference>
<dbReference type="Gene3D" id="3.40.50.12660">
    <property type="match status" value="1"/>
</dbReference>
<sequence>MAFLLTFNQPLANSDPQRKRIFQQAPHSGALTLAGPGRLLNKGLLFVAHALRSATNRALYRLLGLGPRTVARKIRSLLQATGQQGTPHSLDPVQQKELAKYCSKLLKYALPSETPTTQRLACRHIVQLVTLFPGLRVQLRNSEHLRCMPGHDPSMDSISAAWGRPAGESQSVDEKWIFWCTVAATCLTESRFSAILEASQCGQSGGLDVIEQLVNEQYCDSNLFTTALCIRYLDGIMNFHTFWFKLADDAEDPNIIGKKLCLWTVHLLKDLGVDATDLSQAVTYFDYAGIDGLAHRICLGLSTWLQQLDQSSRPHQFCYESLVQLVQFLRLPRCARLLPDSYTHAFSDGLRALVPVVSKDGQVDILVEVQSSDGGSHRTLSILESDVDIGGDIGGSDLEVPNNDEDTNAGQPFPQELDDRDHEGGSQGESCTPGGQSLGSGRHETILECEADIEDTKITELRDDENSTDVNDSQPVRDLDDDQGLEGRDCSTSERENSDDRSLKTISSLEYTEGSDFRDPEGHDHQAAPGNDPVFSAKSAPEMLNDSEATAEDSDPESVSLYPVDWALTGSVSGFRPEPTQAQRKPGLSGRAEPVTSLLEIGMANQDDSRGSWTVVDAADATFGLQLDQIGSYPDLKRVHETARGKRNLIPKALLIGVRGTINASLDFVELKAPHQDVERIKMLLIERYYYRACDISILIDDGVPGHVQPTRNNVLKGINDLIKDAKSGDRFAFYYSGHSTQIKSCLSDGRLDGCLVPCDSNGSENVITNTELNAVLVMPLPAGSQLVAILDTSHSGSLLDLEYAKGLSLTVAESRNWIPRNQGILSDWDWMKLSPPNPATRPPARRRKISMKLTCDPLPSSSRGSDQDRSSSGPFPTYTYRAPTITPTADTKESTVPAVQECDEETPTIGEFWVFPEIHRCASPDISKKPDAAVAEMEEIPGGVKADVISLSSCREDQFAYEDDEGNTMTSAFVLGMMNKPDQSLNEVLLFLSLAMQAQEDALHARVEMYKKECHRRQPHMQAANKKFHARTMTLVALNPDSLGDRFTLERSPTFPHRNYKSFKQKLALLKKLNMKQQLLDMTFGRANPERFDIRRVPQDPEFSSASPLNMARLLPL</sequence>
<dbReference type="InterPro" id="IPR050452">
    <property type="entry name" value="Metacaspase"/>
</dbReference>
<reference evidence="4" key="1">
    <citation type="submission" date="2023-03" db="EMBL/GenBank/DDBJ databases">
        <title>Massive genome expansion in bonnet fungi (Mycena s.s.) driven by repeated elements and novel gene families across ecological guilds.</title>
        <authorList>
            <consortium name="Lawrence Berkeley National Laboratory"/>
            <person name="Harder C.B."/>
            <person name="Miyauchi S."/>
            <person name="Viragh M."/>
            <person name="Kuo A."/>
            <person name="Thoen E."/>
            <person name="Andreopoulos B."/>
            <person name="Lu D."/>
            <person name="Skrede I."/>
            <person name="Drula E."/>
            <person name="Henrissat B."/>
            <person name="Morin E."/>
            <person name="Kohler A."/>
            <person name="Barry K."/>
            <person name="LaButti K."/>
            <person name="Morin E."/>
            <person name="Salamov A."/>
            <person name="Lipzen A."/>
            <person name="Mereny Z."/>
            <person name="Hegedus B."/>
            <person name="Baldrian P."/>
            <person name="Stursova M."/>
            <person name="Weitz H."/>
            <person name="Taylor A."/>
            <person name="Grigoriev I.V."/>
            <person name="Nagy L.G."/>
            <person name="Martin F."/>
            <person name="Kauserud H."/>
        </authorList>
    </citation>
    <scope>NUCLEOTIDE SEQUENCE</scope>
    <source>
        <strain evidence="4">9284</strain>
    </source>
</reference>
<organism evidence="4 5">
    <name type="scientific">Roridomyces roridus</name>
    <dbReference type="NCBI Taxonomy" id="1738132"/>
    <lineage>
        <taxon>Eukaryota</taxon>
        <taxon>Fungi</taxon>
        <taxon>Dikarya</taxon>
        <taxon>Basidiomycota</taxon>
        <taxon>Agaricomycotina</taxon>
        <taxon>Agaricomycetes</taxon>
        <taxon>Agaricomycetidae</taxon>
        <taxon>Agaricales</taxon>
        <taxon>Marasmiineae</taxon>
        <taxon>Mycenaceae</taxon>
        <taxon>Roridomyces</taxon>
    </lineage>
</organism>